<organism evidence="1 2">
    <name type="scientific">Siphonobacter aquaeclarae</name>
    <dbReference type="NCBI Taxonomy" id="563176"/>
    <lineage>
        <taxon>Bacteria</taxon>
        <taxon>Pseudomonadati</taxon>
        <taxon>Bacteroidota</taxon>
        <taxon>Cytophagia</taxon>
        <taxon>Cytophagales</taxon>
        <taxon>Cytophagaceae</taxon>
        <taxon>Siphonobacter</taxon>
    </lineage>
</organism>
<reference evidence="1 2" key="1">
    <citation type="submission" date="2016-10" db="EMBL/GenBank/DDBJ databases">
        <authorList>
            <person name="de Groot N.N."/>
        </authorList>
    </citation>
    <scope>NUCLEOTIDE SEQUENCE [LARGE SCALE GENOMIC DNA]</scope>
    <source>
        <strain evidence="1 2">DSM 21668</strain>
    </source>
</reference>
<gene>
    <name evidence="1" type="ORF">SAMN04488090_4309</name>
</gene>
<dbReference type="CDD" id="cd02980">
    <property type="entry name" value="TRX_Fd_family"/>
    <property type="match status" value="1"/>
</dbReference>
<dbReference type="Pfam" id="PF01257">
    <property type="entry name" value="2Fe-2S_thioredx"/>
    <property type="match status" value="1"/>
</dbReference>
<dbReference type="SUPFAM" id="SSF52833">
    <property type="entry name" value="Thioredoxin-like"/>
    <property type="match status" value="1"/>
</dbReference>
<dbReference type="STRING" id="563176.SAMN04488090_4309"/>
<accession>A0A1G9WA95</accession>
<dbReference type="OrthoDB" id="9800692at2"/>
<dbReference type="InterPro" id="IPR036249">
    <property type="entry name" value="Thioredoxin-like_sf"/>
</dbReference>
<dbReference type="Proteomes" id="UP000198901">
    <property type="component" value="Unassembled WGS sequence"/>
</dbReference>
<protein>
    <submittedName>
        <fullName evidence="1">(2Fe-2S) ferredoxin</fullName>
    </submittedName>
</protein>
<dbReference type="AlphaFoldDB" id="A0A1G9WA95"/>
<proteinExistence type="predicted"/>
<evidence type="ECO:0000313" key="1">
    <source>
        <dbReference type="EMBL" id="SDM81488.1"/>
    </source>
</evidence>
<evidence type="ECO:0000313" key="2">
    <source>
        <dbReference type="Proteomes" id="UP000198901"/>
    </source>
</evidence>
<dbReference type="RefSeq" id="WP_093207755.1">
    <property type="nucleotide sequence ID" value="NZ_FNGS01000009.1"/>
</dbReference>
<keyword evidence="2" id="KW-1185">Reference proteome</keyword>
<dbReference type="Gene3D" id="3.40.30.10">
    <property type="entry name" value="Glutaredoxin"/>
    <property type="match status" value="1"/>
</dbReference>
<dbReference type="EMBL" id="FNGS01000009">
    <property type="protein sequence ID" value="SDM81488.1"/>
    <property type="molecule type" value="Genomic_DNA"/>
</dbReference>
<sequence length="90" mass="10549">MREIRDTYPWVVMICEGSKCSRHQKDLRKAFKRECKDKNIWDDVELVEIECTGRCKQGPVVCIQPANLWLGEVRESDVPRIVDEMVVQNV</sequence>
<name>A0A1G9WA95_9BACT</name>